<dbReference type="PANTHER" id="PTHR34543:SF1">
    <property type="entry name" value="PROTEIN ABA DEFICIENT 4, CHLOROPLASTIC"/>
    <property type="match status" value="1"/>
</dbReference>
<evidence type="ECO:0000256" key="1">
    <source>
        <dbReference type="SAM" id="Phobius"/>
    </source>
</evidence>
<keyword evidence="1" id="KW-1133">Transmembrane helix</keyword>
<reference evidence="2 3" key="1">
    <citation type="submission" date="2023-07" db="EMBL/GenBank/DDBJ databases">
        <title>Sequencing the genomes of 1000 actinobacteria strains.</title>
        <authorList>
            <person name="Klenk H.-P."/>
        </authorList>
    </citation>
    <scope>NUCLEOTIDE SEQUENCE [LARGE SCALE GENOMIC DNA]</scope>
    <source>
        <strain evidence="2 3">DSM 44711</strain>
    </source>
</reference>
<keyword evidence="1" id="KW-0812">Transmembrane</keyword>
<proteinExistence type="predicted"/>
<accession>A0AAE4CXB8</accession>
<dbReference type="Proteomes" id="UP001183629">
    <property type="component" value="Unassembled WGS sequence"/>
</dbReference>
<dbReference type="AlphaFoldDB" id="A0AAE4CXB8"/>
<feature type="transmembrane region" description="Helical" evidence="1">
    <location>
        <begin position="37"/>
        <end position="58"/>
    </location>
</feature>
<feature type="transmembrane region" description="Helical" evidence="1">
    <location>
        <begin position="6"/>
        <end position="25"/>
    </location>
</feature>
<name>A0AAE4CXB8_9ACTN</name>
<dbReference type="EMBL" id="JAVDYC010000001">
    <property type="protein sequence ID" value="MDR7324644.1"/>
    <property type="molecule type" value="Genomic_DNA"/>
</dbReference>
<feature type="transmembrane region" description="Helical" evidence="1">
    <location>
        <begin position="109"/>
        <end position="132"/>
    </location>
</feature>
<organism evidence="2 3">
    <name type="scientific">Catenuloplanes niger</name>
    <dbReference type="NCBI Taxonomy" id="587534"/>
    <lineage>
        <taxon>Bacteria</taxon>
        <taxon>Bacillati</taxon>
        <taxon>Actinomycetota</taxon>
        <taxon>Actinomycetes</taxon>
        <taxon>Micromonosporales</taxon>
        <taxon>Micromonosporaceae</taxon>
        <taxon>Catenuloplanes</taxon>
    </lineage>
</organism>
<feature type="transmembrane region" description="Helical" evidence="1">
    <location>
        <begin position="78"/>
        <end position="97"/>
    </location>
</feature>
<evidence type="ECO:0000313" key="2">
    <source>
        <dbReference type="EMBL" id="MDR7324644.1"/>
    </source>
</evidence>
<dbReference type="Pfam" id="PF14108">
    <property type="entry name" value="ABA4-like"/>
    <property type="match status" value="1"/>
</dbReference>
<dbReference type="PANTHER" id="PTHR34543">
    <property type="entry name" value="PROTEIN ABA DEFICIENT 4, CHLOROPLASTIC"/>
    <property type="match status" value="1"/>
</dbReference>
<dbReference type="RefSeq" id="WP_310418365.1">
    <property type="nucleotide sequence ID" value="NZ_JAVDYC010000001.1"/>
</dbReference>
<keyword evidence="1" id="KW-0472">Membrane</keyword>
<comment type="caution">
    <text evidence="2">The sequence shown here is derived from an EMBL/GenBank/DDBJ whole genome shotgun (WGS) entry which is preliminary data.</text>
</comment>
<sequence>MNAVLFPLAFLLAVPFWALMILAPGRSVTRRIAGSPLIVLAPLAVWPVAIAPDFTAFAAEMLSPDLAGVQALFLRPGVVTAVWAHLIAFDLFVGRWIHLDARDRGLHPLLVGPILVLTILLSPIGLALYLALRALRRPQPTNSTSQ</sequence>
<evidence type="ECO:0008006" key="4">
    <source>
        <dbReference type="Google" id="ProtNLM"/>
    </source>
</evidence>
<evidence type="ECO:0000313" key="3">
    <source>
        <dbReference type="Proteomes" id="UP001183629"/>
    </source>
</evidence>
<gene>
    <name evidence="2" type="ORF">J2S44_004894</name>
</gene>
<dbReference type="InterPro" id="IPR025461">
    <property type="entry name" value="ABA4-like"/>
</dbReference>
<keyword evidence="3" id="KW-1185">Reference proteome</keyword>
<protein>
    <recommendedName>
        <fullName evidence="4">DUF4281 domain-containing protein</fullName>
    </recommendedName>
</protein>